<dbReference type="AlphaFoldDB" id="A0A1S2QNB0"/>
<dbReference type="EMBL" id="MLYO01000012">
    <property type="protein sequence ID" value="OIK07123.1"/>
    <property type="molecule type" value="Genomic_DNA"/>
</dbReference>
<accession>A0A1S2QNB0</accession>
<reference evidence="2 3" key="1">
    <citation type="submission" date="2016-10" db="EMBL/GenBank/DDBJ databases">
        <title>Genome sequence of Streptomyces sp. MUSC 1.</title>
        <authorList>
            <person name="Lee L.-H."/>
            <person name="Ser H.-L."/>
            <person name="Law J.W.-F."/>
        </authorList>
    </citation>
    <scope>NUCLEOTIDE SEQUENCE [LARGE SCALE GENOMIC DNA]</scope>
    <source>
        <strain evidence="2 3">MUSC 1</strain>
    </source>
</reference>
<dbReference type="OrthoDB" id="3700386at2"/>
<dbReference type="CDD" id="cd20699">
    <property type="entry name" value="CdiI_ECL-like"/>
    <property type="match status" value="1"/>
</dbReference>
<dbReference type="InterPro" id="IPR053755">
    <property type="entry name" value="CDI_immunity_sf"/>
</dbReference>
<dbReference type="Gene3D" id="3.30.2450.20">
    <property type="match status" value="1"/>
</dbReference>
<feature type="domain" description="CdiI C-terminal" evidence="1">
    <location>
        <begin position="1"/>
        <end position="108"/>
    </location>
</feature>
<dbReference type="Pfam" id="PF18228">
    <property type="entry name" value="CdiI_N"/>
    <property type="match status" value="1"/>
</dbReference>
<evidence type="ECO:0000259" key="1">
    <source>
        <dbReference type="Pfam" id="PF18228"/>
    </source>
</evidence>
<dbReference type="InterPro" id="IPR040509">
    <property type="entry name" value="CdiI_C"/>
</dbReference>
<comment type="caution">
    <text evidence="2">The sequence shown here is derived from an EMBL/GenBank/DDBJ whole genome shotgun (WGS) entry which is preliminary data.</text>
</comment>
<keyword evidence="3" id="KW-1185">Reference proteome</keyword>
<dbReference type="Proteomes" id="UP000179642">
    <property type="component" value="Unassembled WGS sequence"/>
</dbReference>
<gene>
    <name evidence="2" type="ORF">BIV23_05085</name>
</gene>
<evidence type="ECO:0000313" key="3">
    <source>
        <dbReference type="Proteomes" id="UP000179642"/>
    </source>
</evidence>
<organism evidence="2 3">
    <name type="scientific">Streptomyces monashensis</name>
    <dbReference type="NCBI Taxonomy" id="1678012"/>
    <lineage>
        <taxon>Bacteria</taxon>
        <taxon>Bacillati</taxon>
        <taxon>Actinomycetota</taxon>
        <taxon>Actinomycetes</taxon>
        <taxon>Kitasatosporales</taxon>
        <taxon>Streptomycetaceae</taxon>
        <taxon>Streptomyces</taxon>
    </lineage>
</organism>
<evidence type="ECO:0000313" key="2">
    <source>
        <dbReference type="EMBL" id="OIK07123.1"/>
    </source>
</evidence>
<proteinExistence type="predicted"/>
<name>A0A1S2QNB0_9ACTN</name>
<protein>
    <recommendedName>
        <fullName evidence="1">CdiI C-terminal domain-containing protein</fullName>
    </recommendedName>
</protein>
<sequence length="120" mass="13824">MDLSYWDVARYQASWVRALKVLEGADDAVSCLISSVTDPANSNFILCWPLYRSGSVVHVQNSIIFLEEIANEFTAEEPWRFVEPRSTVDEDGHEISEWQTTIDEIREFLRVCSRTTDPHD</sequence>